<comment type="caution">
    <text evidence="2">The sequence shown here is derived from an EMBL/GenBank/DDBJ whole genome shotgun (WGS) entry which is preliminary data.</text>
</comment>
<feature type="domain" description="HTH marR-type" evidence="1">
    <location>
        <begin position="31"/>
        <end position="160"/>
    </location>
</feature>
<dbReference type="PANTHER" id="PTHR33164">
    <property type="entry name" value="TRANSCRIPTIONAL REGULATOR, MARR FAMILY"/>
    <property type="match status" value="1"/>
</dbReference>
<name>A0ABY2RVM2_9PSEU</name>
<protein>
    <submittedName>
        <fullName evidence="2">MarR family transcriptional regulator</fullName>
    </submittedName>
</protein>
<dbReference type="InterPro" id="IPR036390">
    <property type="entry name" value="WH_DNA-bd_sf"/>
</dbReference>
<proteinExistence type="predicted"/>
<sequence length="170" mass="18711">MCAPADIVNNIECTRRELLGGWMNGPGPAEAIRAARELHSATELLLDAVAARYGINRNDLHCLEILEREGPMNARRLARLAHLSPAAVTKVVDRLARAGYARRRPSSDDRRAQVIETTAEHGELRESVWHPVSDDATAALDGLPPTALRQFTGIARRLAEVTREHADRLA</sequence>
<dbReference type="Pfam" id="PF01047">
    <property type="entry name" value="MarR"/>
    <property type="match status" value="1"/>
</dbReference>
<dbReference type="SUPFAM" id="SSF46785">
    <property type="entry name" value="Winged helix' DNA-binding domain"/>
    <property type="match status" value="1"/>
</dbReference>
<dbReference type="InterPro" id="IPR036388">
    <property type="entry name" value="WH-like_DNA-bd_sf"/>
</dbReference>
<evidence type="ECO:0000313" key="3">
    <source>
        <dbReference type="Proteomes" id="UP000309992"/>
    </source>
</evidence>
<organism evidence="2 3">
    <name type="scientific">Prauserella endophytica</name>
    <dbReference type="NCBI Taxonomy" id="1592324"/>
    <lineage>
        <taxon>Bacteria</taxon>
        <taxon>Bacillati</taxon>
        <taxon>Actinomycetota</taxon>
        <taxon>Actinomycetes</taxon>
        <taxon>Pseudonocardiales</taxon>
        <taxon>Pseudonocardiaceae</taxon>
        <taxon>Prauserella</taxon>
        <taxon>Prauserella coralliicola group</taxon>
    </lineage>
</organism>
<dbReference type="Gene3D" id="1.10.10.10">
    <property type="entry name" value="Winged helix-like DNA-binding domain superfamily/Winged helix DNA-binding domain"/>
    <property type="match status" value="1"/>
</dbReference>
<evidence type="ECO:0000259" key="1">
    <source>
        <dbReference type="PROSITE" id="PS50995"/>
    </source>
</evidence>
<dbReference type="Proteomes" id="UP000309992">
    <property type="component" value="Unassembled WGS sequence"/>
</dbReference>
<accession>A0ABY2RVM2</accession>
<reference evidence="2 3" key="1">
    <citation type="journal article" date="2015" name="Antonie Van Leeuwenhoek">
        <title>Prauserella endophytica sp. nov., an endophytic actinobacterium isolated from Tamarix taklamakanensis.</title>
        <authorList>
            <person name="Liu J.M."/>
            <person name="Habden X."/>
            <person name="Guo L."/>
            <person name="Tuo L."/>
            <person name="Jiang Z.K."/>
            <person name="Liu S.W."/>
            <person name="Liu X.F."/>
            <person name="Chen L."/>
            <person name="Li R.F."/>
            <person name="Zhang Y.Q."/>
            <person name="Sun C.H."/>
        </authorList>
    </citation>
    <scope>NUCLEOTIDE SEQUENCE [LARGE SCALE GENOMIC DNA]</scope>
    <source>
        <strain evidence="2 3">CGMCC 4.7182</strain>
    </source>
</reference>
<evidence type="ECO:0000313" key="2">
    <source>
        <dbReference type="EMBL" id="TKG61041.1"/>
    </source>
</evidence>
<dbReference type="InterPro" id="IPR039422">
    <property type="entry name" value="MarR/SlyA-like"/>
</dbReference>
<gene>
    <name evidence="2" type="ORF">FCN18_34080</name>
</gene>
<dbReference type="PANTHER" id="PTHR33164:SF43">
    <property type="entry name" value="HTH-TYPE TRANSCRIPTIONAL REPRESSOR YETL"/>
    <property type="match status" value="1"/>
</dbReference>
<dbReference type="SMART" id="SM00347">
    <property type="entry name" value="HTH_MARR"/>
    <property type="match status" value="1"/>
</dbReference>
<keyword evidence="3" id="KW-1185">Reference proteome</keyword>
<dbReference type="EMBL" id="SWMS01000032">
    <property type="protein sequence ID" value="TKG61041.1"/>
    <property type="molecule type" value="Genomic_DNA"/>
</dbReference>
<dbReference type="PROSITE" id="PS50995">
    <property type="entry name" value="HTH_MARR_2"/>
    <property type="match status" value="1"/>
</dbReference>
<dbReference type="InterPro" id="IPR000835">
    <property type="entry name" value="HTH_MarR-typ"/>
</dbReference>